<dbReference type="Proteomes" id="UP001305702">
    <property type="component" value="Chromosome"/>
</dbReference>
<dbReference type="InterPro" id="IPR024072">
    <property type="entry name" value="DHFR-like_dom_sf"/>
</dbReference>
<feature type="domain" description="Bacterial bifunctional deaminase-reductase C-terminal" evidence="1">
    <location>
        <begin position="8"/>
        <end position="183"/>
    </location>
</feature>
<dbReference type="RefSeq" id="WP_315603642.1">
    <property type="nucleotide sequence ID" value="NZ_CP130318.1"/>
</dbReference>
<dbReference type="InterPro" id="IPR050765">
    <property type="entry name" value="Riboflavin_Biosynth_HTPR"/>
</dbReference>
<name>A0AA96RE75_9BACL</name>
<gene>
    <name evidence="2" type="ORF">MJA45_19900</name>
</gene>
<proteinExistence type="predicted"/>
<dbReference type="Pfam" id="PF01872">
    <property type="entry name" value="RibD_C"/>
    <property type="match status" value="1"/>
</dbReference>
<dbReference type="PANTHER" id="PTHR38011">
    <property type="entry name" value="DIHYDROFOLATE REDUCTASE FAMILY PROTEIN (AFU_ORTHOLOGUE AFUA_8G06820)"/>
    <property type="match status" value="1"/>
</dbReference>
<reference evidence="2 3" key="1">
    <citation type="submission" date="2022-02" db="EMBL/GenBank/DDBJ databases">
        <title>Paenibacillus sp. MBLB1776 Whole Genome Shotgun Sequencing.</title>
        <authorList>
            <person name="Hwang C.Y."/>
            <person name="Cho E.-S."/>
            <person name="Seo M.-J."/>
        </authorList>
    </citation>
    <scope>NUCLEOTIDE SEQUENCE [LARGE SCALE GENOMIC DNA]</scope>
    <source>
        <strain evidence="2 3">MBLB1776</strain>
    </source>
</reference>
<evidence type="ECO:0000259" key="1">
    <source>
        <dbReference type="Pfam" id="PF01872"/>
    </source>
</evidence>
<dbReference type="KEGG" id="paun:MJA45_19900"/>
<evidence type="ECO:0000313" key="3">
    <source>
        <dbReference type="Proteomes" id="UP001305702"/>
    </source>
</evidence>
<protein>
    <submittedName>
        <fullName evidence="2">Dihydrofolate reductase family protein</fullName>
    </submittedName>
</protein>
<accession>A0AA96RE75</accession>
<dbReference type="GO" id="GO:0008703">
    <property type="term" value="F:5-amino-6-(5-phosphoribosylamino)uracil reductase activity"/>
    <property type="evidence" value="ECO:0007669"/>
    <property type="project" value="InterPro"/>
</dbReference>
<dbReference type="EMBL" id="CP130318">
    <property type="protein sequence ID" value="WNQ09868.1"/>
    <property type="molecule type" value="Genomic_DNA"/>
</dbReference>
<evidence type="ECO:0000313" key="2">
    <source>
        <dbReference type="EMBL" id="WNQ09868.1"/>
    </source>
</evidence>
<dbReference type="PANTHER" id="PTHR38011:SF11">
    <property type="entry name" value="2,5-DIAMINO-6-RIBOSYLAMINO-4(3H)-PYRIMIDINONE 5'-PHOSPHATE REDUCTASE"/>
    <property type="match status" value="1"/>
</dbReference>
<organism evidence="2 3">
    <name type="scientific">Paenibacillus aurantius</name>
    <dbReference type="NCBI Taxonomy" id="2918900"/>
    <lineage>
        <taxon>Bacteria</taxon>
        <taxon>Bacillati</taxon>
        <taxon>Bacillota</taxon>
        <taxon>Bacilli</taxon>
        <taxon>Bacillales</taxon>
        <taxon>Paenibacillaceae</taxon>
        <taxon>Paenibacillus</taxon>
    </lineage>
</organism>
<keyword evidence="3" id="KW-1185">Reference proteome</keyword>
<dbReference type="GO" id="GO:0009231">
    <property type="term" value="P:riboflavin biosynthetic process"/>
    <property type="evidence" value="ECO:0007669"/>
    <property type="project" value="InterPro"/>
</dbReference>
<dbReference type="SUPFAM" id="SSF53597">
    <property type="entry name" value="Dihydrofolate reductase-like"/>
    <property type="match status" value="1"/>
</dbReference>
<dbReference type="AlphaFoldDB" id="A0AA96RE75"/>
<sequence length="190" mass="21311">MRKLKMLNRISIDGYFASPNEANFGMDWFRHDPQVDQAAHEIGGSLGTLILGGTTYRGFERSWTPILQNPQAPDHLKEIALELTNMDKIVFSRRMKESTWANTRFYDGNPAEIVRQTKQSASSDILILGSGSIVQQLVREELIDEFILIVTPVVAGEGKPLFSHGKPINLSLVQTRAFDSGNLIVHYVLK</sequence>
<dbReference type="InterPro" id="IPR002734">
    <property type="entry name" value="RibDG_C"/>
</dbReference>
<dbReference type="Gene3D" id="3.40.430.10">
    <property type="entry name" value="Dihydrofolate Reductase, subunit A"/>
    <property type="match status" value="1"/>
</dbReference>